<evidence type="ECO:0000313" key="2">
    <source>
        <dbReference type="Proteomes" id="UP000324222"/>
    </source>
</evidence>
<accession>A0A5B7F8L6</accession>
<protein>
    <submittedName>
        <fullName evidence="1">Uncharacterized protein</fullName>
    </submittedName>
</protein>
<dbReference type="AlphaFoldDB" id="A0A5B7F8L6"/>
<evidence type="ECO:0000313" key="1">
    <source>
        <dbReference type="EMBL" id="MPC42762.1"/>
    </source>
</evidence>
<comment type="caution">
    <text evidence="1">The sequence shown here is derived from an EMBL/GenBank/DDBJ whole genome shotgun (WGS) entry which is preliminary data.</text>
</comment>
<dbReference type="Proteomes" id="UP000324222">
    <property type="component" value="Unassembled WGS sequence"/>
</dbReference>
<gene>
    <name evidence="1" type="ORF">E2C01_036394</name>
</gene>
<keyword evidence="2" id="KW-1185">Reference proteome</keyword>
<proteinExistence type="predicted"/>
<name>A0A5B7F8L6_PORTR</name>
<dbReference type="EMBL" id="VSRR010005561">
    <property type="protein sequence ID" value="MPC42762.1"/>
    <property type="molecule type" value="Genomic_DNA"/>
</dbReference>
<reference evidence="1 2" key="1">
    <citation type="submission" date="2019-05" db="EMBL/GenBank/DDBJ databases">
        <title>Another draft genome of Portunus trituberculatus and its Hox gene families provides insights of decapod evolution.</title>
        <authorList>
            <person name="Jeong J.-H."/>
            <person name="Song I."/>
            <person name="Kim S."/>
            <person name="Choi T."/>
            <person name="Kim D."/>
            <person name="Ryu S."/>
            <person name="Kim W."/>
        </authorList>
    </citation>
    <scope>NUCLEOTIDE SEQUENCE [LARGE SCALE GENOMIC DNA]</scope>
    <source>
        <tissue evidence="1">Muscle</tissue>
    </source>
</reference>
<sequence>MTIVAVVVEVVVVSHTPALLSTCETRAAVREELRGSLRLRGMSSRCFILGSLRRQGNGRRV</sequence>
<organism evidence="1 2">
    <name type="scientific">Portunus trituberculatus</name>
    <name type="common">Swimming crab</name>
    <name type="synonym">Neptunus trituberculatus</name>
    <dbReference type="NCBI Taxonomy" id="210409"/>
    <lineage>
        <taxon>Eukaryota</taxon>
        <taxon>Metazoa</taxon>
        <taxon>Ecdysozoa</taxon>
        <taxon>Arthropoda</taxon>
        <taxon>Crustacea</taxon>
        <taxon>Multicrustacea</taxon>
        <taxon>Malacostraca</taxon>
        <taxon>Eumalacostraca</taxon>
        <taxon>Eucarida</taxon>
        <taxon>Decapoda</taxon>
        <taxon>Pleocyemata</taxon>
        <taxon>Brachyura</taxon>
        <taxon>Eubrachyura</taxon>
        <taxon>Portunoidea</taxon>
        <taxon>Portunidae</taxon>
        <taxon>Portuninae</taxon>
        <taxon>Portunus</taxon>
    </lineage>
</organism>